<evidence type="ECO:0000256" key="2">
    <source>
        <dbReference type="ARBA" id="ARBA00022729"/>
    </source>
</evidence>
<feature type="signal peptide" evidence="5">
    <location>
        <begin position="1"/>
        <end position="22"/>
    </location>
</feature>
<protein>
    <submittedName>
        <fullName evidence="6">Aculeacin A acylase</fullName>
    </submittedName>
</protein>
<dbReference type="InterPro" id="IPR043147">
    <property type="entry name" value="Penicillin_amidase_A-knob"/>
</dbReference>
<evidence type="ECO:0000256" key="3">
    <source>
        <dbReference type="ARBA" id="ARBA00022801"/>
    </source>
</evidence>
<dbReference type="EMBL" id="AP025730">
    <property type="protein sequence ID" value="BDI03493.1"/>
    <property type="molecule type" value="Genomic_DNA"/>
</dbReference>
<dbReference type="Gene3D" id="1.10.439.10">
    <property type="entry name" value="Penicillin Amidohydrolase, domain 1"/>
    <property type="match status" value="1"/>
</dbReference>
<dbReference type="Gene3D" id="1.10.1400.10">
    <property type="match status" value="1"/>
</dbReference>
<dbReference type="Gene3D" id="2.30.120.10">
    <property type="match status" value="1"/>
</dbReference>
<evidence type="ECO:0000313" key="7">
    <source>
        <dbReference type="Proteomes" id="UP001057498"/>
    </source>
</evidence>
<keyword evidence="2 5" id="KW-0732">Signal</keyword>
<dbReference type="PROSITE" id="PS51257">
    <property type="entry name" value="PROKAR_LIPOPROTEIN"/>
    <property type="match status" value="1"/>
</dbReference>
<dbReference type="Proteomes" id="UP001057498">
    <property type="component" value="Chromosome"/>
</dbReference>
<dbReference type="InterPro" id="IPR029055">
    <property type="entry name" value="Ntn_hydrolases_N"/>
</dbReference>
<accession>A0ABM7YH15</accession>
<dbReference type="PANTHER" id="PTHR34218">
    <property type="entry name" value="PEPTIDASE S45 PENICILLIN AMIDASE"/>
    <property type="match status" value="1"/>
</dbReference>
<name>A0ABM7YH15_9BURK</name>
<organism evidence="6 7">
    <name type="scientific">Sphaerotilus microaerophilus</name>
    <dbReference type="NCBI Taxonomy" id="2914710"/>
    <lineage>
        <taxon>Bacteria</taxon>
        <taxon>Pseudomonadati</taxon>
        <taxon>Pseudomonadota</taxon>
        <taxon>Betaproteobacteria</taxon>
        <taxon>Burkholderiales</taxon>
        <taxon>Sphaerotilaceae</taxon>
        <taxon>Sphaerotilus</taxon>
    </lineage>
</organism>
<dbReference type="PANTHER" id="PTHR34218:SF3">
    <property type="entry name" value="ACYL-HOMOSERINE LACTONE ACYLASE PVDQ"/>
    <property type="match status" value="1"/>
</dbReference>
<dbReference type="Pfam" id="PF01804">
    <property type="entry name" value="Penicil_amidase"/>
    <property type="match status" value="1"/>
</dbReference>
<evidence type="ECO:0000256" key="4">
    <source>
        <dbReference type="ARBA" id="ARBA00023145"/>
    </source>
</evidence>
<dbReference type="InterPro" id="IPR002692">
    <property type="entry name" value="S45"/>
</dbReference>
<feature type="chain" id="PRO_5045510719" evidence="5">
    <location>
        <begin position="23"/>
        <end position="800"/>
    </location>
</feature>
<dbReference type="SUPFAM" id="SSF56235">
    <property type="entry name" value="N-terminal nucleophile aminohydrolases (Ntn hydrolases)"/>
    <property type="match status" value="1"/>
</dbReference>
<evidence type="ECO:0000313" key="6">
    <source>
        <dbReference type="EMBL" id="BDI03493.1"/>
    </source>
</evidence>
<dbReference type="InterPro" id="IPR043146">
    <property type="entry name" value="Penicillin_amidase_N_B-knob"/>
</dbReference>
<keyword evidence="3" id="KW-0378">Hydrolase</keyword>
<keyword evidence="4" id="KW-0865">Zymogen</keyword>
<reference evidence="6" key="1">
    <citation type="submission" date="2022-04" db="EMBL/GenBank/DDBJ databases">
        <title>Whole genome sequence of Sphaerotilus sp. FB-5.</title>
        <authorList>
            <person name="Takeda M."/>
            <person name="Narihara S."/>
            <person name="Akimoto M."/>
            <person name="Akimoto R."/>
            <person name="Nishiyashiki S."/>
            <person name="Murakami T."/>
        </authorList>
    </citation>
    <scope>NUCLEOTIDE SEQUENCE</scope>
    <source>
        <strain evidence="6">FB-5</strain>
    </source>
</reference>
<evidence type="ECO:0000256" key="5">
    <source>
        <dbReference type="SAM" id="SignalP"/>
    </source>
</evidence>
<dbReference type="Gene3D" id="3.60.20.10">
    <property type="entry name" value="Glutamine Phosphoribosylpyrophosphate, subunit 1, domain 1"/>
    <property type="match status" value="1"/>
</dbReference>
<proteinExistence type="inferred from homology"/>
<keyword evidence="7" id="KW-1185">Reference proteome</keyword>
<dbReference type="InterPro" id="IPR023343">
    <property type="entry name" value="Penicillin_amidase_dom1"/>
</dbReference>
<sequence>MVQRHPTSAAAIAALLSAALLAACTTPGGAGGLDARSVQIQRSAHGVAHIEAANLESLAYGVAYAHAEDNACQTANQLITVRGERSRWFGAEARGLFGLRPLPNALIDTFVRAHMDDAALARAFVAASADTQALARGYVAGWNRFLRDQASQLPAPCAAQPWLRPMTLADYLRLNELSMVQAGVAALADAVVAAQPPQAGAALPAPVSLADATAALREEVVLDPPIGSNGWAFGAEVTRNGAGVLLGNPHFPWYGINRFWQMHLTIPGELDVMGAAIGHGGLVQIGFNRDVAWTHTVSTGKRFTLHELKLAPGNPRAYLVDGQSEAMTPRTVRYEVRAADGSLSTREHTVWVTRWGPVLVMPRAGLNWTATQAYAIQDANTLNMRYGDSWLAFNRAKNLADLRAGLAKLGIPWVNTVAADRHGDAMVADVSVVPDVDAAQLERCAPSKPAAALFRAAGLPVLDGSRSDCSWRRDPTSPVPGLTPIERMPIVQRRDWVQNSNDSFWLSNPATPLAGISPMVGPVGTPQRLRTRAGILEIGERLAARDGIAPDGKVGPAEVQAMLFLNRNHAARIVLDDLLAGCANGSAGPLSDASRDGCAALKGWDRRNNPESRGAHLFREWWRQAKDIAGVWRVPFNPADAVRTPAGLKLDDAAVRAKVFEALDKAVATVRAAGFALDAPLAQVQFKRMNAANGGGNVPVHGGDEFEGVLNKVETQGVPTLPKSGYDVNYGSSYLQTVTFDARGPVAQAILAYGQASQPDSPFAFDQLKTFAAKQWPTLPFHAEDVARQRVGAVKRLVRD</sequence>
<gene>
    <name evidence="6" type="ORF">CATMQ487_04630</name>
</gene>
<evidence type="ECO:0000256" key="1">
    <source>
        <dbReference type="ARBA" id="ARBA00006586"/>
    </source>
</evidence>
<comment type="similarity">
    <text evidence="1">Belongs to the peptidase S45 family.</text>
</comment>